<dbReference type="EMBL" id="JACSNV010000017">
    <property type="protein sequence ID" value="MBM6878611.1"/>
    <property type="molecule type" value="Genomic_DNA"/>
</dbReference>
<accession>A0ABS2GAZ6</accession>
<reference evidence="3 4" key="1">
    <citation type="journal article" date="2021" name="Sci. Rep.">
        <title>The distribution of antibiotic resistance genes in chicken gut microbiota commensals.</title>
        <authorList>
            <person name="Juricova H."/>
            <person name="Matiasovicova J."/>
            <person name="Kubasova T."/>
            <person name="Cejkova D."/>
            <person name="Rychlik I."/>
        </authorList>
    </citation>
    <scope>NUCLEOTIDE SEQUENCE [LARGE SCALE GENOMIC DNA]</scope>
    <source>
        <strain evidence="3 4">An431b</strain>
    </source>
</reference>
<dbReference type="Proteomes" id="UP000729290">
    <property type="component" value="Unassembled WGS sequence"/>
</dbReference>
<evidence type="ECO:0000313" key="4">
    <source>
        <dbReference type="Proteomes" id="UP000729290"/>
    </source>
</evidence>
<comment type="caution">
    <text evidence="3">The sequence shown here is derived from an EMBL/GenBank/DDBJ whole genome shotgun (WGS) entry which is preliminary data.</text>
</comment>
<evidence type="ECO:0000313" key="3">
    <source>
        <dbReference type="EMBL" id="MBM6878611.1"/>
    </source>
</evidence>
<dbReference type="Pfam" id="PF20155">
    <property type="entry name" value="TMP_3"/>
    <property type="match status" value="1"/>
</dbReference>
<proteinExistence type="predicted"/>
<keyword evidence="4" id="KW-1185">Reference proteome</keyword>
<feature type="coiled-coil region" evidence="1">
    <location>
        <begin position="12"/>
        <end position="39"/>
    </location>
</feature>
<keyword evidence="1" id="KW-0175">Coiled coil</keyword>
<evidence type="ECO:0000256" key="1">
    <source>
        <dbReference type="SAM" id="Coils"/>
    </source>
</evidence>
<evidence type="ECO:0000259" key="2">
    <source>
        <dbReference type="Pfam" id="PF20155"/>
    </source>
</evidence>
<dbReference type="RefSeq" id="WP_205134270.1">
    <property type="nucleotide sequence ID" value="NZ_JACSNT010000015.1"/>
</dbReference>
<protein>
    <submittedName>
        <fullName evidence="3">Tape measure protein</fullName>
    </submittedName>
</protein>
<gene>
    <name evidence="3" type="ORF">H9X83_10650</name>
</gene>
<dbReference type="NCBIfam" id="TIGR02675">
    <property type="entry name" value="tape_meas_nterm"/>
    <property type="match status" value="1"/>
</dbReference>
<feature type="coiled-coil region" evidence="1">
    <location>
        <begin position="450"/>
        <end position="486"/>
    </location>
</feature>
<name>A0ABS2GAZ6_9FIRM</name>
<dbReference type="InterPro" id="IPR013491">
    <property type="entry name" value="Tape_meas_N"/>
</dbReference>
<feature type="coiled-coil region" evidence="1">
    <location>
        <begin position="72"/>
        <end position="106"/>
    </location>
</feature>
<sequence>MSKDVSIVFKASDGLSESLKQMRKNVNSLSNDVTEYRKIQDQAFQKKTEIKFDIVQAKKDLKDLTKAVQDNVDGAKEAFMDKQLALEKLNEEYKRLSQVAKEAGKAERDLAADMSRTSNANAGRGSSASLGGLMSGLVSAGLGSMIGSAAQNYVNTTITSVFGQNTGGMISGVVGSGIQGAAIGSIAGPVGAAVGAAVGGLTGAINGLAEKQTREDDYFRSEVQSLHSSAINEMNSALERSSVYASEREDYQRNYASMTDDATGAKLYQAIQEYGDKTPYDTSVMLAKGMEMLSYGIEKEKIMDYTDMIGNIAMGNANKFSGLSYAIAQSMGAGVLNGQDRNQMVGWGFDPLEYVAKNEGITKAAAKDMMSAGEITADMLEDAMRTATSEGERFHDAVNAMSDTFSGLQGQLESAKKNIEIAMGEGYNEARKEGMAKEIEAYNGEMGEQMKEAYRMIGAYEAEMENQHQQSILNALEQANEDIETKGLEGLDAQKRMWEAYTQAEIEYKNSEEYQMKLQAEKDLVQSIQGALVESGDYVSFGSAMANEFSKGWSSVRVNNAAEDIKSLGAGSFLNGLFAKTALKNGTPGGYPNATGLPRVPYDGYPAILHEGEQVLTRVEADKRENAGGVHIAKLADSIVIREEADIDKFAEKFARKVMLAAASYTG</sequence>
<feature type="domain" description="Tape measure protein N-terminal" evidence="2">
    <location>
        <begin position="257"/>
        <end position="415"/>
    </location>
</feature>
<organism evidence="3 4">
    <name type="scientific">Anaerotignum lactatifermentans</name>
    <dbReference type="NCBI Taxonomy" id="160404"/>
    <lineage>
        <taxon>Bacteria</taxon>
        <taxon>Bacillati</taxon>
        <taxon>Bacillota</taxon>
        <taxon>Clostridia</taxon>
        <taxon>Lachnospirales</taxon>
        <taxon>Anaerotignaceae</taxon>
        <taxon>Anaerotignum</taxon>
    </lineage>
</organism>